<feature type="region of interest" description="Disordered" evidence="1">
    <location>
        <begin position="1"/>
        <end position="51"/>
    </location>
</feature>
<reference evidence="3" key="1">
    <citation type="submission" date="2017-01" db="EMBL/GenBank/DDBJ databases">
        <title>Comparative genomics of anhydrobiosis in the tardigrade Hypsibius dujardini.</title>
        <authorList>
            <person name="Yoshida Y."/>
            <person name="Koutsovoulos G."/>
            <person name="Laetsch D."/>
            <person name="Stevens L."/>
            <person name="Kumar S."/>
            <person name="Horikawa D."/>
            <person name="Ishino K."/>
            <person name="Komine S."/>
            <person name="Tomita M."/>
            <person name="Blaxter M."/>
            <person name="Arakawa K."/>
        </authorList>
    </citation>
    <scope>NUCLEOTIDE SEQUENCE [LARGE SCALE GENOMIC DNA]</scope>
    <source>
        <strain evidence="3">Z151</strain>
    </source>
</reference>
<gene>
    <name evidence="2" type="ORF">BV898_18466</name>
</gene>
<protein>
    <submittedName>
        <fullName evidence="2">Uncharacterized protein</fullName>
    </submittedName>
</protein>
<dbReference type="EMBL" id="MTYJ01000367">
    <property type="protein sequence ID" value="OWA54044.1"/>
    <property type="molecule type" value="Genomic_DNA"/>
</dbReference>
<keyword evidence="3" id="KW-1185">Reference proteome</keyword>
<evidence type="ECO:0000256" key="1">
    <source>
        <dbReference type="SAM" id="MobiDB-lite"/>
    </source>
</evidence>
<dbReference type="Proteomes" id="UP000192578">
    <property type="component" value="Unassembled WGS sequence"/>
</dbReference>
<comment type="caution">
    <text evidence="2">The sequence shown here is derived from an EMBL/GenBank/DDBJ whole genome shotgun (WGS) entry which is preliminary data.</text>
</comment>
<sequence>TTKRRSEAAERDAAQQQQQQRSGTRQWPPTSIGATNPRRSHGQNNFFADRGWLPSKGQMAIRRTMSRCRNFGEQETPKKYGDDFSDATESGRTCPENATDDGYCSQCCHFSERKIVAAEYLGMYEPASRDMGLKLKTIMLKNFRHQAFLEYQQQSTLQDGS</sequence>
<name>A0A9X6NIV5_HYPEX</name>
<evidence type="ECO:0000313" key="3">
    <source>
        <dbReference type="Proteomes" id="UP000192578"/>
    </source>
</evidence>
<feature type="compositionally biased region" description="Basic and acidic residues" evidence="1">
    <location>
        <begin position="1"/>
        <end position="13"/>
    </location>
</feature>
<dbReference type="AlphaFoldDB" id="A0A9X6NIV5"/>
<proteinExistence type="predicted"/>
<feature type="compositionally biased region" description="Polar residues" evidence="1">
    <location>
        <begin position="23"/>
        <end position="34"/>
    </location>
</feature>
<feature type="compositionally biased region" description="Basic and acidic residues" evidence="1">
    <location>
        <begin position="72"/>
        <end position="82"/>
    </location>
</feature>
<feature type="non-terminal residue" evidence="2">
    <location>
        <position position="1"/>
    </location>
</feature>
<organism evidence="2 3">
    <name type="scientific">Hypsibius exemplaris</name>
    <name type="common">Freshwater tardigrade</name>
    <dbReference type="NCBI Taxonomy" id="2072580"/>
    <lineage>
        <taxon>Eukaryota</taxon>
        <taxon>Metazoa</taxon>
        <taxon>Ecdysozoa</taxon>
        <taxon>Tardigrada</taxon>
        <taxon>Eutardigrada</taxon>
        <taxon>Parachela</taxon>
        <taxon>Hypsibioidea</taxon>
        <taxon>Hypsibiidae</taxon>
        <taxon>Hypsibius</taxon>
    </lineage>
</organism>
<evidence type="ECO:0000313" key="2">
    <source>
        <dbReference type="EMBL" id="OWA54044.1"/>
    </source>
</evidence>
<accession>A0A9X6NIV5</accession>
<feature type="region of interest" description="Disordered" evidence="1">
    <location>
        <begin position="72"/>
        <end position="93"/>
    </location>
</feature>